<feature type="transmembrane region" description="Helical" evidence="6">
    <location>
        <begin position="220"/>
        <end position="238"/>
    </location>
</feature>
<feature type="transmembrane region" description="Helical" evidence="6">
    <location>
        <begin position="171"/>
        <end position="192"/>
    </location>
</feature>
<proteinExistence type="predicted"/>
<feature type="transmembrane region" description="Helical" evidence="6">
    <location>
        <begin position="258"/>
        <end position="282"/>
    </location>
</feature>
<dbReference type="InterPro" id="IPR052714">
    <property type="entry name" value="MFS_Exporter"/>
</dbReference>
<dbReference type="InterPro" id="IPR011701">
    <property type="entry name" value="MFS"/>
</dbReference>
<dbReference type="GO" id="GO:0005886">
    <property type="term" value="C:plasma membrane"/>
    <property type="evidence" value="ECO:0007669"/>
    <property type="project" value="UniProtKB-SubCell"/>
</dbReference>
<dbReference type="InterPro" id="IPR020846">
    <property type="entry name" value="MFS_dom"/>
</dbReference>
<keyword evidence="4 6" id="KW-1133">Transmembrane helix</keyword>
<dbReference type="PANTHER" id="PTHR23531:SF2">
    <property type="entry name" value="PERMEASE"/>
    <property type="match status" value="1"/>
</dbReference>
<dbReference type="SUPFAM" id="SSF103473">
    <property type="entry name" value="MFS general substrate transporter"/>
    <property type="match status" value="1"/>
</dbReference>
<keyword evidence="5 6" id="KW-0472">Membrane</keyword>
<dbReference type="EMBL" id="JAJEQR010000050">
    <property type="protein sequence ID" value="MCC2232085.1"/>
    <property type="molecule type" value="Genomic_DNA"/>
</dbReference>
<feature type="transmembrane region" description="Helical" evidence="6">
    <location>
        <begin position="109"/>
        <end position="128"/>
    </location>
</feature>
<feature type="transmembrane region" description="Helical" evidence="6">
    <location>
        <begin position="85"/>
        <end position="103"/>
    </location>
</feature>
<accession>A0AAE3EDR0</accession>
<keyword evidence="9" id="KW-1185">Reference proteome</keyword>
<evidence type="ECO:0000256" key="5">
    <source>
        <dbReference type="ARBA" id="ARBA00023136"/>
    </source>
</evidence>
<feature type="transmembrane region" description="Helical" evidence="6">
    <location>
        <begin position="140"/>
        <end position="159"/>
    </location>
</feature>
<dbReference type="PROSITE" id="PS50850">
    <property type="entry name" value="MFS"/>
    <property type="match status" value="1"/>
</dbReference>
<keyword evidence="3 6" id="KW-0812">Transmembrane</keyword>
<feature type="transmembrane region" description="Helical" evidence="6">
    <location>
        <begin position="289"/>
        <end position="307"/>
    </location>
</feature>
<keyword evidence="2" id="KW-0813">Transport</keyword>
<comment type="caution">
    <text evidence="8">The sequence shown here is derived from an EMBL/GenBank/DDBJ whole genome shotgun (WGS) entry which is preliminary data.</text>
</comment>
<dbReference type="RefSeq" id="WP_308454571.1">
    <property type="nucleotide sequence ID" value="NZ_JAJEQR010000050.1"/>
</dbReference>
<feature type="domain" description="Major facilitator superfamily (MFS) profile" evidence="7">
    <location>
        <begin position="1"/>
        <end position="402"/>
    </location>
</feature>
<evidence type="ECO:0000313" key="9">
    <source>
        <dbReference type="Proteomes" id="UP001198182"/>
    </source>
</evidence>
<evidence type="ECO:0000256" key="1">
    <source>
        <dbReference type="ARBA" id="ARBA00004651"/>
    </source>
</evidence>
<feature type="transmembrane region" description="Helical" evidence="6">
    <location>
        <begin position="15"/>
        <end position="33"/>
    </location>
</feature>
<name>A0AAE3EDR0_9FIRM</name>
<dbReference type="PANTHER" id="PTHR23531">
    <property type="entry name" value="QUINOLENE RESISTANCE PROTEIN NORA"/>
    <property type="match status" value="1"/>
</dbReference>
<dbReference type="AlphaFoldDB" id="A0AAE3EDR0"/>
<evidence type="ECO:0000256" key="6">
    <source>
        <dbReference type="SAM" id="Phobius"/>
    </source>
</evidence>
<gene>
    <name evidence="8" type="ORF">LKD81_13945</name>
</gene>
<dbReference type="InterPro" id="IPR036259">
    <property type="entry name" value="MFS_trans_sf"/>
</dbReference>
<protein>
    <submittedName>
        <fullName evidence="8">MFS transporter</fullName>
    </submittedName>
</protein>
<evidence type="ECO:0000256" key="2">
    <source>
        <dbReference type="ARBA" id="ARBA00022448"/>
    </source>
</evidence>
<comment type="subcellular location">
    <subcellularLocation>
        <location evidence="1">Cell membrane</location>
        <topology evidence="1">Multi-pass membrane protein</topology>
    </subcellularLocation>
</comment>
<organism evidence="8 9">
    <name type="scientific">Hominifimenecus microfluidus</name>
    <dbReference type="NCBI Taxonomy" id="2885348"/>
    <lineage>
        <taxon>Bacteria</taxon>
        <taxon>Bacillati</taxon>
        <taxon>Bacillota</taxon>
        <taxon>Clostridia</taxon>
        <taxon>Lachnospirales</taxon>
        <taxon>Lachnospiraceae</taxon>
        <taxon>Hominifimenecus</taxon>
    </lineage>
</organism>
<evidence type="ECO:0000259" key="7">
    <source>
        <dbReference type="PROSITE" id="PS50850"/>
    </source>
</evidence>
<sequence length="413" mass="45172">MAKDKMSFKEYVKSFFTRNFLIMLLVFITANFANKLGTTPITTQSVALGIAGTLLGVLTSMQKVIQMCMRPFSGWIFDHLSEKKMLCIGYVATAVCYFVYGIAQNTAVFAIAKVLQGFSGGLLGGLAYSMLVKSLGMGGFGMAVAVISAISNVFVGYAPKISKSLFENQSFFIAFLVAAIVQLIPAVLCLFLKLEKKNEAENSDKKEAEKTKKRMGMKDYLKGISFAVLPICTLGLFANCTRDLFMTYTVQLGVEQGIDTTIGIAMAAVVTVWIGFVVGFLIDRINSDLVLVVSYCFLGASNLLYGLGSNLTMYNIAAICYQVGIASYWPALQATCFKVAGKSQAGVVSQTLYMFLDFVAIVFASLVGMMYDTLGIVNVYTVMGFVNLFAVVYFLVLKKVYLNKYMEKHAVEE</sequence>
<dbReference type="GO" id="GO:0022857">
    <property type="term" value="F:transmembrane transporter activity"/>
    <property type="evidence" value="ECO:0007669"/>
    <property type="project" value="InterPro"/>
</dbReference>
<feature type="transmembrane region" description="Helical" evidence="6">
    <location>
        <begin position="377"/>
        <end position="396"/>
    </location>
</feature>
<feature type="transmembrane region" description="Helical" evidence="6">
    <location>
        <begin position="45"/>
        <end position="65"/>
    </location>
</feature>
<evidence type="ECO:0000256" key="3">
    <source>
        <dbReference type="ARBA" id="ARBA00022692"/>
    </source>
</evidence>
<feature type="transmembrane region" description="Helical" evidence="6">
    <location>
        <begin position="352"/>
        <end position="371"/>
    </location>
</feature>
<evidence type="ECO:0000313" key="8">
    <source>
        <dbReference type="EMBL" id="MCC2232085.1"/>
    </source>
</evidence>
<dbReference type="Gene3D" id="1.20.1250.20">
    <property type="entry name" value="MFS general substrate transporter like domains"/>
    <property type="match status" value="1"/>
</dbReference>
<evidence type="ECO:0000256" key="4">
    <source>
        <dbReference type="ARBA" id="ARBA00022989"/>
    </source>
</evidence>
<dbReference type="Pfam" id="PF07690">
    <property type="entry name" value="MFS_1"/>
    <property type="match status" value="1"/>
</dbReference>
<feature type="transmembrane region" description="Helical" evidence="6">
    <location>
        <begin position="313"/>
        <end position="331"/>
    </location>
</feature>
<reference evidence="8" key="1">
    <citation type="submission" date="2021-10" db="EMBL/GenBank/DDBJ databases">
        <title>Anaerobic single-cell dispensing facilitates the cultivation of human gut bacteria.</title>
        <authorList>
            <person name="Afrizal A."/>
        </authorList>
    </citation>
    <scope>NUCLEOTIDE SEQUENCE</scope>
    <source>
        <strain evidence="8">CLA-AA-H215</strain>
    </source>
</reference>
<dbReference type="Proteomes" id="UP001198182">
    <property type="component" value="Unassembled WGS sequence"/>
</dbReference>